<dbReference type="CDD" id="cd08023">
    <property type="entry name" value="GH16_laminarinase_like"/>
    <property type="match status" value="1"/>
</dbReference>
<dbReference type="GO" id="GO:0005975">
    <property type="term" value="P:carbohydrate metabolic process"/>
    <property type="evidence" value="ECO:0007669"/>
    <property type="project" value="InterPro"/>
</dbReference>
<dbReference type="SUPFAM" id="SSF49785">
    <property type="entry name" value="Galactose-binding domain-like"/>
    <property type="match status" value="5"/>
</dbReference>
<comment type="similarity">
    <text evidence="1">Belongs to the glycosyl hydrolase 16 family.</text>
</comment>
<protein>
    <submittedName>
        <fullName evidence="8">S-layer family protein</fullName>
    </submittedName>
</protein>
<evidence type="ECO:0000259" key="6">
    <source>
        <dbReference type="PROSITE" id="PS51272"/>
    </source>
</evidence>
<dbReference type="GO" id="GO:0004553">
    <property type="term" value="F:hydrolase activity, hydrolyzing O-glycosyl compounds"/>
    <property type="evidence" value="ECO:0007669"/>
    <property type="project" value="InterPro"/>
</dbReference>
<evidence type="ECO:0000256" key="4">
    <source>
        <dbReference type="SAM" id="MobiDB-lite"/>
    </source>
</evidence>
<feature type="domain" description="SLH" evidence="6">
    <location>
        <begin position="25"/>
        <end position="88"/>
    </location>
</feature>
<dbReference type="Gene3D" id="2.60.120.260">
    <property type="entry name" value="Galactose-binding domain-like"/>
    <property type="match status" value="5"/>
</dbReference>
<evidence type="ECO:0000313" key="9">
    <source>
        <dbReference type="Proteomes" id="UP000223596"/>
    </source>
</evidence>
<gene>
    <name evidence="8" type="ORF">M972_11412</name>
</gene>
<feature type="region of interest" description="Disordered" evidence="4">
    <location>
        <begin position="387"/>
        <end position="423"/>
    </location>
</feature>
<dbReference type="InterPro" id="IPR003305">
    <property type="entry name" value="CenC_carb-bd"/>
</dbReference>
<dbReference type="Proteomes" id="UP000223596">
    <property type="component" value="Unassembled WGS sequence"/>
</dbReference>
<evidence type="ECO:0000259" key="7">
    <source>
        <dbReference type="PROSITE" id="PS51762"/>
    </source>
</evidence>
<feature type="compositionally biased region" description="Polar residues" evidence="4">
    <location>
        <begin position="405"/>
        <end position="420"/>
    </location>
</feature>
<dbReference type="InterPro" id="IPR000757">
    <property type="entry name" value="Beta-glucanase-like"/>
</dbReference>
<comment type="caution">
    <text evidence="8">The sequence shown here is derived from an EMBL/GenBank/DDBJ whole genome shotgun (WGS) entry which is preliminary data.</text>
</comment>
<dbReference type="InterPro" id="IPR050546">
    <property type="entry name" value="Glycosyl_Hydrlase_16"/>
</dbReference>
<organism evidence="8 9">
    <name type="scientific">Acetivibrio thermocellus AD2</name>
    <dbReference type="NCBI Taxonomy" id="1138384"/>
    <lineage>
        <taxon>Bacteria</taxon>
        <taxon>Bacillati</taxon>
        <taxon>Bacillota</taxon>
        <taxon>Clostridia</taxon>
        <taxon>Eubacteriales</taxon>
        <taxon>Oscillospiraceae</taxon>
        <taxon>Acetivibrio</taxon>
    </lineage>
</organism>
<dbReference type="PANTHER" id="PTHR10963:SF55">
    <property type="entry name" value="GLYCOSIDE HYDROLASE FAMILY 16 PROTEIN"/>
    <property type="match status" value="1"/>
</dbReference>
<keyword evidence="5" id="KW-0732">Signal</keyword>
<dbReference type="InterPro" id="IPR013320">
    <property type="entry name" value="ConA-like_dom_sf"/>
</dbReference>
<evidence type="ECO:0000256" key="5">
    <source>
        <dbReference type="SAM" id="SignalP"/>
    </source>
</evidence>
<keyword evidence="2" id="KW-0677">Repeat</keyword>
<dbReference type="Pfam" id="PF00722">
    <property type="entry name" value="Glyco_hydro_16"/>
    <property type="match status" value="1"/>
</dbReference>
<dbReference type="EMBL" id="PDBW01000001">
    <property type="protein sequence ID" value="PFH01673.1"/>
    <property type="molecule type" value="Genomic_DNA"/>
</dbReference>
<evidence type="ECO:0000313" key="8">
    <source>
        <dbReference type="EMBL" id="PFH01673.1"/>
    </source>
</evidence>
<reference evidence="8 9" key="1">
    <citation type="submission" date="2017-09" db="EMBL/GenBank/DDBJ databases">
        <title>Evaluation of Pacific Biosciences Sequencing Technology to Finishing C. thermocellum Genome Sequences.</title>
        <authorList>
            <person name="Brown S."/>
        </authorList>
    </citation>
    <scope>NUCLEOTIDE SEQUENCE [LARGE SCALE GENOMIC DNA]</scope>
    <source>
        <strain evidence="8 9">AD2</strain>
    </source>
</reference>
<keyword evidence="3" id="KW-0378">Hydrolase</keyword>
<feature type="signal peptide" evidence="5">
    <location>
        <begin position="1"/>
        <end position="26"/>
    </location>
</feature>
<dbReference type="PROSITE" id="PS51272">
    <property type="entry name" value="SLH"/>
    <property type="match status" value="3"/>
</dbReference>
<feature type="compositionally biased region" description="Acidic residues" evidence="4">
    <location>
        <begin position="387"/>
        <end position="404"/>
    </location>
</feature>
<dbReference type="SUPFAM" id="SSF49899">
    <property type="entry name" value="Concanavalin A-like lectins/glucanases"/>
    <property type="match status" value="1"/>
</dbReference>
<feature type="domain" description="GH16" evidence="7">
    <location>
        <begin position="409"/>
        <end position="673"/>
    </location>
</feature>
<evidence type="ECO:0000256" key="3">
    <source>
        <dbReference type="ARBA" id="ARBA00022801"/>
    </source>
</evidence>
<dbReference type="Pfam" id="PF00395">
    <property type="entry name" value="SLH"/>
    <property type="match status" value="3"/>
</dbReference>
<dbReference type="PANTHER" id="PTHR10963">
    <property type="entry name" value="GLYCOSYL HYDROLASE-RELATED"/>
    <property type="match status" value="1"/>
</dbReference>
<evidence type="ECO:0000256" key="1">
    <source>
        <dbReference type="ARBA" id="ARBA00006865"/>
    </source>
</evidence>
<feature type="chain" id="PRO_5044205050" evidence="5">
    <location>
        <begin position="27"/>
        <end position="1468"/>
    </location>
</feature>
<sequence length="1468" mass="163867">MYKRLLSSVLIIMLLLSAWSPISVQASDGINDIRGHWAEEDLNKWMEKGILVGYQDGTIRPDNNITRAEFVTLINKVFGLYELSREQFADVEDSKWYSREILKARAAGYIAGYGSNVFKPDNYITRQEAVVIIAKVFELQSGSNYTSKFKDGSLVKEYAKDSVSALVEKGYIAGYEDGTFRPDNYITRAETIKILNKIIPSLYNEKGDYKNEEVAGNALINTEGVILKDTVINGDLYLAQGIQNGDVTLDGVNVKGTVFVNGGGSDSIHFINTKINRVVVNKTGVRIVTSGNTSVESVVVKSGAKLEEKELTGDGFKNVTVDSQLSAGNEIIFVGDFEQVDVLADDALLETKEAKMKLRIFGQRIKVNGKAIEKSSKNYIVNGELISTEEEPGPSDAPGAEDDQNSGSPGSSTNPAPTKNPNEEWRLVWSDEFNGSEINMANWSYDDPTNGRWNGEVQSYTQNNAYIKDGALVIEARKEDITEPSGETYHYTSSKLITKGKKSWKYGKFEIRAKMPQGQGIWPAIWMMPEDEPFYGTWPKCGEIDIMELLGHEPDKIYGTIHFGEPHKESQGTYTLPEGQTFADDFHVYSIEWEPGEIRWYIDGKLYHVANDWYSRDPYLADDYTYPAPFDQNFFLILNISVGGGWPGYPDETTVFPQQMVVDYVRVYQKDKYPHREKPAKEEVKPREPLEDGNYIYNGGFDVDDSAAVGVDGVPYTSYWTFLTASGGAATVNVEEGVMHVQIENGGTTDYGVQLLQAPIHLEKGAKYKASFDMKAENPRQVKLKIGGDGDRGWKDYAAIPPFTVSTEMTNYEFEFTMKDDTDVKARFEFNMGLDDNDVWIDNVKLIKTEDAPVIDPSEIARPPLLSGNYIYNGTFDQGPNRMGFWNFVVDSTAKATYYIGSDVNERRFETRIEKGGTSRGAIRLVQPGINIENGKTYKVSFEASAANTRTIEVEIASNLHNSSIFATTFEISKESKIYEFEFTMDKDSDKNGELRFNLGGSNVNVYIDNVVMKRVSTDEIEGNLILNGVFNGLAGWGYGAYEPGTADFESHEEQFRAIISSVGNEGWNVQLYQDNVPLEQGQTYEVSFDAKSTIDRKIIVQLQRNGTSDNNWDSYFYQEVELTNELKTFKYEFTMSKPTDSASRFNFALGNTENKTYAPHEIIIDNVVVRKVATPSALILNGTFDDGMEHWQEYWGDGEGSCRVTDGELEISIAKVGTEEYMPQIKQENIALQGGVTYTLSLKARASEARSIKVDILDSSYNWYGGTIFDLTTEDAVYTFTFSLDESISDGVLTINLGTIEGKTSAATTVYLDDILLAVEPPPAQILNGTFDDGMDHWLLYWGDGEGNCDVTDGELEINITKVGTADYMPQIKQENIALQEGVTYTLSLKARALEARSIKVDILDSSYNWYGGTIFDLTTEDAVYTFTFTQSKSINNGVLTINLGTIEGKTSAATTVYLDDILLEQQ</sequence>
<dbReference type="Pfam" id="PF02018">
    <property type="entry name" value="CBM_4_9"/>
    <property type="match status" value="5"/>
</dbReference>
<evidence type="ECO:0000256" key="2">
    <source>
        <dbReference type="ARBA" id="ARBA00022737"/>
    </source>
</evidence>
<name>A0AB36TCZ3_ACETH</name>
<dbReference type="PROSITE" id="PS51762">
    <property type="entry name" value="GH16_2"/>
    <property type="match status" value="1"/>
</dbReference>
<dbReference type="InterPro" id="IPR008979">
    <property type="entry name" value="Galactose-bd-like_sf"/>
</dbReference>
<dbReference type="Gene3D" id="2.60.120.200">
    <property type="match status" value="1"/>
</dbReference>
<feature type="domain" description="SLH" evidence="6">
    <location>
        <begin position="146"/>
        <end position="209"/>
    </location>
</feature>
<feature type="domain" description="SLH" evidence="6">
    <location>
        <begin position="89"/>
        <end position="145"/>
    </location>
</feature>
<dbReference type="RefSeq" id="WP_003515284.1">
    <property type="nucleotide sequence ID" value="NZ_CP013828.1"/>
</dbReference>
<dbReference type="InterPro" id="IPR001119">
    <property type="entry name" value="SLH_dom"/>
</dbReference>
<proteinExistence type="inferred from homology"/>
<accession>A0AB36TCZ3</accession>